<name>A0A251RUZ4_HELAN</name>
<dbReference type="Proteomes" id="UP000215914">
    <property type="component" value="Chromosome 17"/>
</dbReference>
<accession>A0A251RUZ4</accession>
<reference evidence="1 3" key="1">
    <citation type="journal article" date="2017" name="Nature">
        <title>The sunflower genome provides insights into oil metabolism, flowering and Asterid evolution.</title>
        <authorList>
            <person name="Badouin H."/>
            <person name="Gouzy J."/>
            <person name="Grassa C.J."/>
            <person name="Murat F."/>
            <person name="Staton S.E."/>
            <person name="Cottret L."/>
            <person name="Lelandais-Briere C."/>
            <person name="Owens G.L."/>
            <person name="Carrere S."/>
            <person name="Mayjonade B."/>
            <person name="Legrand L."/>
            <person name="Gill N."/>
            <person name="Kane N.C."/>
            <person name="Bowers J.E."/>
            <person name="Hubner S."/>
            <person name="Bellec A."/>
            <person name="Berard A."/>
            <person name="Berges H."/>
            <person name="Blanchet N."/>
            <person name="Boniface M.C."/>
            <person name="Brunel D."/>
            <person name="Catrice O."/>
            <person name="Chaidir N."/>
            <person name="Claudel C."/>
            <person name="Donnadieu C."/>
            <person name="Faraut T."/>
            <person name="Fievet G."/>
            <person name="Helmstetter N."/>
            <person name="King M."/>
            <person name="Knapp S.J."/>
            <person name="Lai Z."/>
            <person name="Le Paslier M.C."/>
            <person name="Lippi Y."/>
            <person name="Lorenzon L."/>
            <person name="Mandel J.R."/>
            <person name="Marage G."/>
            <person name="Marchand G."/>
            <person name="Marquand E."/>
            <person name="Bret-Mestries E."/>
            <person name="Morien E."/>
            <person name="Nambeesan S."/>
            <person name="Nguyen T."/>
            <person name="Pegot-Espagnet P."/>
            <person name="Pouilly N."/>
            <person name="Raftis F."/>
            <person name="Sallet E."/>
            <person name="Schiex T."/>
            <person name="Thomas J."/>
            <person name="Vandecasteele C."/>
            <person name="Vares D."/>
            <person name="Vear F."/>
            <person name="Vautrin S."/>
            <person name="Crespi M."/>
            <person name="Mangin B."/>
            <person name="Burke J.M."/>
            <person name="Salse J."/>
            <person name="Munos S."/>
            <person name="Vincourt P."/>
            <person name="Rieseberg L.H."/>
            <person name="Langlade N.B."/>
        </authorList>
    </citation>
    <scope>NUCLEOTIDE SEQUENCE [LARGE SCALE GENOMIC DNA]</scope>
    <source>
        <strain evidence="3">cv. SF193</strain>
        <tissue evidence="1">Leaves</tissue>
    </source>
</reference>
<reference evidence="1" key="3">
    <citation type="submission" date="2020-06" db="EMBL/GenBank/DDBJ databases">
        <title>Helianthus annuus Genome sequencing and assembly Release 2.</title>
        <authorList>
            <person name="Gouzy J."/>
            <person name="Langlade N."/>
            <person name="Munos S."/>
        </authorList>
    </citation>
    <scope>NUCLEOTIDE SEQUENCE</scope>
    <source>
        <tissue evidence="1">Leaves</tissue>
    </source>
</reference>
<dbReference type="AlphaFoldDB" id="A0A251RUZ4"/>
<organism evidence="2 3">
    <name type="scientific">Helianthus annuus</name>
    <name type="common">Common sunflower</name>
    <dbReference type="NCBI Taxonomy" id="4232"/>
    <lineage>
        <taxon>Eukaryota</taxon>
        <taxon>Viridiplantae</taxon>
        <taxon>Streptophyta</taxon>
        <taxon>Embryophyta</taxon>
        <taxon>Tracheophyta</taxon>
        <taxon>Spermatophyta</taxon>
        <taxon>Magnoliopsida</taxon>
        <taxon>eudicotyledons</taxon>
        <taxon>Gunneridae</taxon>
        <taxon>Pentapetalae</taxon>
        <taxon>asterids</taxon>
        <taxon>campanulids</taxon>
        <taxon>Asterales</taxon>
        <taxon>Asteraceae</taxon>
        <taxon>Asteroideae</taxon>
        <taxon>Heliantheae alliance</taxon>
        <taxon>Heliantheae</taxon>
        <taxon>Helianthus</taxon>
    </lineage>
</organism>
<gene>
    <name evidence="2" type="ORF">HannXRQ_Chr17g0569421</name>
    <name evidence="1" type="ORF">HanXRQr2_Chr17g0829811</name>
</gene>
<evidence type="ECO:0000313" key="1">
    <source>
        <dbReference type="EMBL" id="KAF5757705.1"/>
    </source>
</evidence>
<proteinExistence type="predicted"/>
<dbReference type="EMBL" id="CM007906">
    <property type="protein sequence ID" value="OTF88107.1"/>
    <property type="molecule type" value="Genomic_DNA"/>
</dbReference>
<reference evidence="2" key="2">
    <citation type="submission" date="2017-02" db="EMBL/GenBank/DDBJ databases">
        <title>Sunflower complete genome.</title>
        <authorList>
            <person name="Langlade N."/>
            <person name="Munos S."/>
        </authorList>
    </citation>
    <scope>NUCLEOTIDE SEQUENCE [LARGE SCALE GENOMIC DNA]</scope>
    <source>
        <tissue evidence="2">Leaves</tissue>
    </source>
</reference>
<evidence type="ECO:0000313" key="2">
    <source>
        <dbReference type="EMBL" id="OTF88107.1"/>
    </source>
</evidence>
<dbReference type="Gramene" id="mRNA:HanXRQr2_Chr17g0829811">
    <property type="protein sequence ID" value="mRNA:HanXRQr2_Chr17g0829811"/>
    <property type="gene ID" value="HanXRQr2_Chr17g0829811"/>
</dbReference>
<sequence length="95" mass="11006">MCRDSTSKSYMKHVGSCRDGWKHKGLTGHEDMRKRERIGMHKVNPQFRRLGESERARVHVMSYQTLPLACSNVFSPKFVVLVLSSILSNESYNYN</sequence>
<dbReference type="InParanoid" id="A0A251RUZ4"/>
<protein>
    <submittedName>
        <fullName evidence="2">Uncharacterized protein</fullName>
    </submittedName>
</protein>
<keyword evidence="3" id="KW-1185">Reference proteome</keyword>
<evidence type="ECO:0000313" key="3">
    <source>
        <dbReference type="Proteomes" id="UP000215914"/>
    </source>
</evidence>
<dbReference type="EMBL" id="MNCJ02000332">
    <property type="protein sequence ID" value="KAF5757705.1"/>
    <property type="molecule type" value="Genomic_DNA"/>
</dbReference>